<feature type="non-terminal residue" evidence="1">
    <location>
        <position position="1"/>
    </location>
</feature>
<sequence length="172" mass="19115">VSGHCSHVIGLIKSLQGLKLHNFTTVPDQLSCTSIPQQWHVPRGSKIKAIPLNHVVVARPTESRKRKPVVCQTDINKRVPKVDEKDMFHLSSFKGTPLECRIATNIPKVSTPLGDVQIGSILSYQTKYLRETKQITQDCGNTSVTRASPICLPDEFKPLNQNTKCTDPCDTE</sequence>
<dbReference type="EMBL" id="JBJQND010000004">
    <property type="protein sequence ID" value="KAL3880627.1"/>
    <property type="molecule type" value="Genomic_DNA"/>
</dbReference>
<evidence type="ECO:0000313" key="2">
    <source>
        <dbReference type="Proteomes" id="UP001634394"/>
    </source>
</evidence>
<protein>
    <submittedName>
        <fullName evidence="1">Uncharacterized protein</fullName>
    </submittedName>
</protein>
<gene>
    <name evidence="1" type="ORF">ACJMK2_032851</name>
</gene>
<reference evidence="1 2" key="1">
    <citation type="submission" date="2024-11" db="EMBL/GenBank/DDBJ databases">
        <title>Chromosome-level genome assembly of the freshwater bivalve Anodonta woodiana.</title>
        <authorList>
            <person name="Chen X."/>
        </authorList>
    </citation>
    <scope>NUCLEOTIDE SEQUENCE [LARGE SCALE GENOMIC DNA]</scope>
    <source>
        <strain evidence="1">MN2024</strain>
        <tissue evidence="1">Gills</tissue>
    </source>
</reference>
<keyword evidence="2" id="KW-1185">Reference proteome</keyword>
<comment type="caution">
    <text evidence="1">The sequence shown here is derived from an EMBL/GenBank/DDBJ whole genome shotgun (WGS) entry which is preliminary data.</text>
</comment>
<evidence type="ECO:0000313" key="1">
    <source>
        <dbReference type="EMBL" id="KAL3880627.1"/>
    </source>
</evidence>
<accession>A0ABD3X6L3</accession>
<feature type="non-terminal residue" evidence="1">
    <location>
        <position position="172"/>
    </location>
</feature>
<organism evidence="1 2">
    <name type="scientific">Sinanodonta woodiana</name>
    <name type="common">Chinese pond mussel</name>
    <name type="synonym">Anodonta woodiana</name>
    <dbReference type="NCBI Taxonomy" id="1069815"/>
    <lineage>
        <taxon>Eukaryota</taxon>
        <taxon>Metazoa</taxon>
        <taxon>Spiralia</taxon>
        <taxon>Lophotrochozoa</taxon>
        <taxon>Mollusca</taxon>
        <taxon>Bivalvia</taxon>
        <taxon>Autobranchia</taxon>
        <taxon>Heteroconchia</taxon>
        <taxon>Palaeoheterodonta</taxon>
        <taxon>Unionida</taxon>
        <taxon>Unionoidea</taxon>
        <taxon>Unionidae</taxon>
        <taxon>Unioninae</taxon>
        <taxon>Sinanodonta</taxon>
    </lineage>
</organism>
<dbReference type="AlphaFoldDB" id="A0ABD3X6L3"/>
<dbReference type="Proteomes" id="UP001634394">
    <property type="component" value="Unassembled WGS sequence"/>
</dbReference>
<proteinExistence type="predicted"/>
<name>A0ABD3X6L3_SINWO</name>